<dbReference type="Proteomes" id="UP000238949">
    <property type="component" value="Unassembled WGS sequence"/>
</dbReference>
<comment type="caution">
    <text evidence="1">The sequence shown here is derived from an EMBL/GenBank/DDBJ whole genome shotgun (WGS) entry which is preliminary data.</text>
</comment>
<dbReference type="AlphaFoldDB" id="A0A2S9VAI7"/>
<evidence type="ECO:0000313" key="1">
    <source>
        <dbReference type="EMBL" id="PRO73491.1"/>
    </source>
</evidence>
<keyword evidence="2" id="KW-1185">Reference proteome</keyword>
<accession>A0A2S9VAI7</accession>
<sequence>MSLTTKAQLDALRAARPTLDTQMHYRPDSMTVIAVHTQVERQRIGTLNQGEQLMQLSQEKLRKDLAQVRHAGYARAQFNDLSHTHACDKSQSLVEP</sequence>
<dbReference type="EMBL" id="PVNP01000112">
    <property type="protein sequence ID" value="PRO73491.1"/>
    <property type="molecule type" value="Genomic_DNA"/>
</dbReference>
<protein>
    <submittedName>
        <fullName evidence="1">Uncharacterized protein</fullName>
    </submittedName>
</protein>
<evidence type="ECO:0000313" key="2">
    <source>
        <dbReference type="Proteomes" id="UP000238949"/>
    </source>
</evidence>
<reference evidence="2" key="1">
    <citation type="journal article" date="2020" name="Int. J. Syst. Evol. Microbiol.">
        <title>Alteromonas alba sp. nov., a marine bacterium isolated from the seawater of the West Pacific Ocean.</title>
        <authorList>
            <person name="Sun C."/>
            <person name="Wu Y.-H."/>
            <person name="Xamxidin M."/>
            <person name="Cheng H."/>
            <person name="Xu X.-W."/>
        </authorList>
    </citation>
    <scope>NUCLEOTIDE SEQUENCE [LARGE SCALE GENOMIC DNA]</scope>
    <source>
        <strain evidence="2">190</strain>
    </source>
</reference>
<dbReference type="RefSeq" id="WP_105934678.1">
    <property type="nucleotide sequence ID" value="NZ_PVNP01000112.1"/>
</dbReference>
<proteinExistence type="predicted"/>
<gene>
    <name evidence="1" type="ORF">C6Y40_11290</name>
</gene>
<name>A0A2S9VAI7_9ALTE</name>
<organism evidence="1 2">
    <name type="scientific">Alteromonas alba</name>
    <dbReference type="NCBI Taxonomy" id="2079529"/>
    <lineage>
        <taxon>Bacteria</taxon>
        <taxon>Pseudomonadati</taxon>
        <taxon>Pseudomonadota</taxon>
        <taxon>Gammaproteobacteria</taxon>
        <taxon>Alteromonadales</taxon>
        <taxon>Alteromonadaceae</taxon>
        <taxon>Alteromonas/Salinimonas group</taxon>
        <taxon>Alteromonas</taxon>
    </lineage>
</organism>